<gene>
    <name evidence="3" type="ORF">GHYDROH2_09980</name>
</gene>
<dbReference type="RefSeq" id="WP_214185984.1">
    <property type="nucleotide sequence ID" value="NZ_BSDS01000001.1"/>
</dbReference>
<feature type="signal peptide" evidence="1">
    <location>
        <begin position="1"/>
        <end position="21"/>
    </location>
</feature>
<dbReference type="AlphaFoldDB" id="A0A9W6LAT8"/>
<proteinExistence type="predicted"/>
<evidence type="ECO:0000256" key="1">
    <source>
        <dbReference type="SAM" id="SignalP"/>
    </source>
</evidence>
<feature type="domain" description="Ice-binding protein C-terminal" evidence="2">
    <location>
        <begin position="162"/>
        <end position="185"/>
    </location>
</feature>
<keyword evidence="1" id="KW-0732">Signal</keyword>
<dbReference type="Proteomes" id="UP001144352">
    <property type="component" value="Unassembled WGS sequence"/>
</dbReference>
<sequence>MKKTMLVLSLLATTATTSAHASPITLTGDEIDAAMIRTVDSGYGLGRINGYGLDSPFVVQDGNSDEKQYSSLFKLNVDGGGFSVKFLYSAGWQEGVVLRLSDLDFAPTGSFLSSLAIDTNLVGYTLSVGPDSIDIGLGETHFTNNTYFDGTFNVSSPESVSAVPEPASISLIALGLVGVIAMRKRSRYTNKSMCNSYQFDNN</sequence>
<reference evidence="3" key="1">
    <citation type="submission" date="2022-12" db="EMBL/GenBank/DDBJ databases">
        <title>Reference genome sequencing for broad-spectrum identification of bacterial and archaeal isolates by mass spectrometry.</title>
        <authorList>
            <person name="Sekiguchi Y."/>
            <person name="Tourlousse D.M."/>
        </authorList>
    </citation>
    <scope>NUCLEOTIDE SEQUENCE</scope>
    <source>
        <strain evidence="3">H2</strain>
    </source>
</reference>
<dbReference type="NCBIfam" id="TIGR02595">
    <property type="entry name" value="PEP_CTERM"/>
    <property type="match status" value="1"/>
</dbReference>
<evidence type="ECO:0000259" key="2">
    <source>
        <dbReference type="Pfam" id="PF07589"/>
    </source>
</evidence>
<name>A0A9W6LAT8_9BACT</name>
<feature type="chain" id="PRO_5040933890" description="Ice-binding protein C-terminal domain-containing protein" evidence="1">
    <location>
        <begin position="22"/>
        <end position="202"/>
    </location>
</feature>
<evidence type="ECO:0000313" key="3">
    <source>
        <dbReference type="EMBL" id="GLI37497.1"/>
    </source>
</evidence>
<organism evidence="3 4">
    <name type="scientific">Geobacter hydrogenophilus</name>
    <dbReference type="NCBI Taxonomy" id="40983"/>
    <lineage>
        <taxon>Bacteria</taxon>
        <taxon>Pseudomonadati</taxon>
        <taxon>Thermodesulfobacteriota</taxon>
        <taxon>Desulfuromonadia</taxon>
        <taxon>Geobacterales</taxon>
        <taxon>Geobacteraceae</taxon>
        <taxon>Geobacter</taxon>
    </lineage>
</organism>
<dbReference type="InterPro" id="IPR013424">
    <property type="entry name" value="Ice-binding_C"/>
</dbReference>
<comment type="caution">
    <text evidence="3">The sequence shown here is derived from an EMBL/GenBank/DDBJ whole genome shotgun (WGS) entry which is preliminary data.</text>
</comment>
<protein>
    <recommendedName>
        <fullName evidence="2">Ice-binding protein C-terminal domain-containing protein</fullName>
    </recommendedName>
</protein>
<dbReference type="EMBL" id="BSDS01000001">
    <property type="protein sequence ID" value="GLI37497.1"/>
    <property type="molecule type" value="Genomic_DNA"/>
</dbReference>
<evidence type="ECO:0000313" key="4">
    <source>
        <dbReference type="Proteomes" id="UP001144352"/>
    </source>
</evidence>
<keyword evidence="4" id="KW-1185">Reference proteome</keyword>
<accession>A0A9W6LAT8</accession>
<dbReference type="Pfam" id="PF07589">
    <property type="entry name" value="PEP-CTERM"/>
    <property type="match status" value="1"/>
</dbReference>